<dbReference type="EMBL" id="FJOG01000037">
    <property type="protein sequence ID" value="CZR66481.1"/>
    <property type="molecule type" value="Genomic_DNA"/>
</dbReference>
<protein>
    <submittedName>
        <fullName evidence="2">Uncharacterized protein</fullName>
    </submittedName>
</protein>
<feature type="compositionally biased region" description="Polar residues" evidence="1">
    <location>
        <begin position="382"/>
        <end position="396"/>
    </location>
</feature>
<feature type="region of interest" description="Disordered" evidence="1">
    <location>
        <begin position="352"/>
        <end position="431"/>
    </location>
</feature>
<sequence>MPDPAVYFPVEGRDARSLASCCGVNRNWKSTARPLLYSRWTYHGEKHSIKSLWKFLCTVIRGDSIAALVQSVDARNWSFPSKTPHPDFDVLQEELFLVEQAFRAAGVEGMDKCVMGDVRQGDRKPFMALLFTRLPNLRTMSAHLPHYDAFLGSVPQDALTNQTERPTMQAFQQLEELSLVSERERPYWESSGRSDTRYSLELVCYAAVFSLPRLRRLSLFDLDVEDALHHCGPRPRTSSIQHLTLVNKTLLGGRRDDPRAPFRLKDTLPTSLKSLTFYGTNGLVFDMELEDQFREILRGGGFPNLECVIFEDVSEFVHCYTPPYVKRPNQAVKALCYEARVNFRERKIRNFPQGGKQQPWRVEITTEDEYDPKEDVSDTKTDVTSQDGGDINSESGSLEFDSEDLDELGFFEDSELELDSDDNSESLDSGE</sequence>
<gene>
    <name evidence="2" type="ORF">PAC_16382</name>
</gene>
<dbReference type="OrthoDB" id="5402033at2759"/>
<evidence type="ECO:0000313" key="3">
    <source>
        <dbReference type="Proteomes" id="UP000184330"/>
    </source>
</evidence>
<name>A0A1L7XN45_9HELO</name>
<keyword evidence="3" id="KW-1185">Reference proteome</keyword>
<evidence type="ECO:0000313" key="2">
    <source>
        <dbReference type="EMBL" id="CZR66481.1"/>
    </source>
</evidence>
<dbReference type="STRING" id="576137.A0A1L7XN45"/>
<proteinExistence type="predicted"/>
<organism evidence="2 3">
    <name type="scientific">Phialocephala subalpina</name>
    <dbReference type="NCBI Taxonomy" id="576137"/>
    <lineage>
        <taxon>Eukaryota</taxon>
        <taxon>Fungi</taxon>
        <taxon>Dikarya</taxon>
        <taxon>Ascomycota</taxon>
        <taxon>Pezizomycotina</taxon>
        <taxon>Leotiomycetes</taxon>
        <taxon>Helotiales</taxon>
        <taxon>Mollisiaceae</taxon>
        <taxon>Phialocephala</taxon>
        <taxon>Phialocephala fortinii species complex</taxon>
    </lineage>
</organism>
<accession>A0A1L7XN45</accession>
<evidence type="ECO:0000256" key="1">
    <source>
        <dbReference type="SAM" id="MobiDB-lite"/>
    </source>
</evidence>
<feature type="compositionally biased region" description="Acidic residues" evidence="1">
    <location>
        <begin position="400"/>
        <end position="431"/>
    </location>
</feature>
<reference evidence="2 3" key="1">
    <citation type="submission" date="2016-03" db="EMBL/GenBank/DDBJ databases">
        <authorList>
            <person name="Ploux O."/>
        </authorList>
    </citation>
    <scope>NUCLEOTIDE SEQUENCE [LARGE SCALE GENOMIC DNA]</scope>
    <source>
        <strain evidence="2 3">UAMH 11012</strain>
    </source>
</reference>
<dbReference type="Proteomes" id="UP000184330">
    <property type="component" value="Unassembled WGS sequence"/>
</dbReference>
<dbReference type="AlphaFoldDB" id="A0A1L7XN45"/>